<dbReference type="PANTHER" id="PTHR33525:SF3">
    <property type="entry name" value="RIBONUCLEASE Y"/>
    <property type="match status" value="1"/>
</dbReference>
<dbReference type="InterPro" id="IPR052340">
    <property type="entry name" value="RNase_Y/CdgJ"/>
</dbReference>
<dbReference type="EMBL" id="AP021875">
    <property type="protein sequence ID" value="BBO75229.1"/>
    <property type="molecule type" value="Genomic_DNA"/>
</dbReference>
<gene>
    <name evidence="2" type="ORF">DSCW_26460</name>
</gene>
<organism evidence="2 3">
    <name type="scientific">Desulfosarcina widdelii</name>
    <dbReference type="NCBI Taxonomy" id="947919"/>
    <lineage>
        <taxon>Bacteria</taxon>
        <taxon>Pseudomonadati</taxon>
        <taxon>Thermodesulfobacteriota</taxon>
        <taxon>Desulfobacteria</taxon>
        <taxon>Desulfobacterales</taxon>
        <taxon>Desulfosarcinaceae</taxon>
        <taxon>Desulfosarcina</taxon>
    </lineage>
</organism>
<name>A0A5K7Z4U7_9BACT</name>
<dbReference type="RefSeq" id="WP_170302261.1">
    <property type="nucleotide sequence ID" value="NZ_AP021875.1"/>
</dbReference>
<dbReference type="PROSITE" id="PS51833">
    <property type="entry name" value="HDOD"/>
    <property type="match status" value="1"/>
</dbReference>
<dbReference type="Pfam" id="PF14332">
    <property type="entry name" value="DUF4388"/>
    <property type="match status" value="1"/>
</dbReference>
<accession>A0A5K7Z4U7</accession>
<dbReference type="PANTHER" id="PTHR33525">
    <property type="match status" value="1"/>
</dbReference>
<dbReference type="SUPFAM" id="SSF109604">
    <property type="entry name" value="HD-domain/PDEase-like"/>
    <property type="match status" value="1"/>
</dbReference>
<protein>
    <recommendedName>
        <fullName evidence="1">HDOD domain-containing protein</fullName>
    </recommendedName>
</protein>
<dbReference type="InterPro" id="IPR003607">
    <property type="entry name" value="HD/PDEase_dom"/>
</dbReference>
<dbReference type="Pfam" id="PF08668">
    <property type="entry name" value="HDOD"/>
    <property type="match status" value="1"/>
</dbReference>
<reference evidence="2 3" key="1">
    <citation type="submission" date="2019-11" db="EMBL/GenBank/DDBJ databases">
        <title>Comparative genomics of hydrocarbon-degrading Desulfosarcina strains.</title>
        <authorList>
            <person name="Watanabe M."/>
            <person name="Kojima H."/>
            <person name="Fukui M."/>
        </authorList>
    </citation>
    <scope>NUCLEOTIDE SEQUENCE [LARGE SCALE GENOMIC DNA]</scope>
    <source>
        <strain evidence="2 3">PP31</strain>
    </source>
</reference>
<evidence type="ECO:0000313" key="2">
    <source>
        <dbReference type="EMBL" id="BBO75229.1"/>
    </source>
</evidence>
<sequence>MIFDGDLSKYHPADAIMFLSQLNLNGVLSIAEDQRLITLSFDNGFIVDAYSLKGDAKVLQSLIYSGKVTADQVKRIRRIQEETGLSIRSILTQMDLFPLSTVTENLLTGMNEVLLEMFLLDKGGFHFTDTPVEKDGAETKLDARVMAISIAAQSDEYRDWMTGIESLDREIFLAEAHPSSLSTEEKVVLRLVDGCRTLGQVFEKAPFETSTVMGIIQEQMEKGAVTLSPADTAEIRLQGAAVTDPLFAAFRQALKKLMSSDDPMKRIETLVTFCKGLYDVVLILTAKEGQIVHCKQMRYTREKGLFQKSTAGQLGRLDREPVFDAVHRSRVGFFGSRFPSEMLEKFSGRVESGECALIPVVIKGQVAVFLYVFSEKGFTGISPQQYLELLSWMVTPKKTMADAGMLKAKAVDQAGTKNGVGANGGPIAKQLVAKIYELPPLPTVVTRALDMLSDPEVDIREVEKVIGNDQSLVTKLIKISNSALYGGLQRVESLSQALARLGARTTKSLILSTSMQAYFFRNNPGMQTWGQSLWQHAAECGTAARRIAVAAGYDDPEKAFVGGVLHDIGKLVLLLVSGDIYRRVQSLKKRECLCDHEAEKSILKTDHMEIGELLMEKWNMPASAKACVKSHHHVEDAGTEPNLVRIVAYANHLSHLHGTPFQWFVSDPEGVSKQMAEGLALPADVDAKLVQAVIADFQQTGLLA</sequence>
<dbReference type="InterPro" id="IPR025497">
    <property type="entry name" value="PatA-like_N"/>
</dbReference>
<proteinExistence type="predicted"/>
<dbReference type="AlphaFoldDB" id="A0A5K7Z4U7"/>
<dbReference type="SMART" id="SM00471">
    <property type="entry name" value="HDc"/>
    <property type="match status" value="1"/>
</dbReference>
<evidence type="ECO:0000259" key="1">
    <source>
        <dbReference type="PROSITE" id="PS51833"/>
    </source>
</evidence>
<dbReference type="Gene3D" id="1.10.3210.10">
    <property type="entry name" value="Hypothetical protein af1432"/>
    <property type="match status" value="1"/>
</dbReference>
<feature type="domain" description="HDOD" evidence="1">
    <location>
        <begin position="438"/>
        <end position="634"/>
    </location>
</feature>
<dbReference type="CDD" id="cd00077">
    <property type="entry name" value="HDc"/>
    <property type="match status" value="1"/>
</dbReference>
<dbReference type="KEGG" id="dwd:DSCW_26460"/>
<dbReference type="Proteomes" id="UP000427769">
    <property type="component" value="Chromosome"/>
</dbReference>
<keyword evidence="3" id="KW-1185">Reference proteome</keyword>
<dbReference type="InterPro" id="IPR013976">
    <property type="entry name" value="HDOD"/>
</dbReference>
<evidence type="ECO:0000313" key="3">
    <source>
        <dbReference type="Proteomes" id="UP000427769"/>
    </source>
</evidence>